<feature type="compositionally biased region" description="Polar residues" evidence="1">
    <location>
        <begin position="43"/>
        <end position="71"/>
    </location>
</feature>
<name>B6ZB74_MOUSE</name>
<feature type="compositionally biased region" description="Low complexity" evidence="1">
    <location>
        <begin position="74"/>
        <end position="86"/>
    </location>
</feature>
<feature type="non-terminal residue" evidence="2">
    <location>
        <position position="1"/>
    </location>
</feature>
<gene>
    <name evidence="3" type="primary">Gm29349</name>
</gene>
<feature type="region of interest" description="Disordered" evidence="1">
    <location>
        <begin position="124"/>
        <end position="166"/>
    </location>
</feature>
<dbReference type="AlphaFoldDB" id="B6ZB74"/>
<evidence type="ECO:0000313" key="3">
    <source>
        <dbReference type="MGI" id="MGI:5580055"/>
    </source>
</evidence>
<accession>B6ZB74</accession>
<dbReference type="MGI" id="MGI:5580055">
    <property type="gene designation" value="Gm29349"/>
</dbReference>
<feature type="region of interest" description="Disordered" evidence="1">
    <location>
        <begin position="1"/>
        <end position="86"/>
    </location>
</feature>
<dbReference type="HOGENOM" id="CLU_1690813_0_0_1"/>
<sequence length="166" mass="17417">PAASSKNGAGDASHKFKEDHTVPGPSSAGQHGQVISPHIQGSPHPSRSSQGDLGSSTSPQDAQGLSLSTQHARGLSLSTQQTQGLSLSTQDVFELTRYFQESMGHSTSAQASQRLPTCAERKIIHASSSRRSSKRLSPTLHNSNLSNSPLKHVGQDSSGQGDLQQA</sequence>
<evidence type="ECO:0000313" key="2">
    <source>
        <dbReference type="EMBL" id="ACJ22431.1"/>
    </source>
</evidence>
<dbReference type="PhylomeDB" id="B6ZB74"/>
<evidence type="ECO:0000256" key="1">
    <source>
        <dbReference type="SAM" id="MobiDB-lite"/>
    </source>
</evidence>
<feature type="compositionally biased region" description="Polar residues" evidence="1">
    <location>
        <begin position="139"/>
        <end position="149"/>
    </location>
</feature>
<reference evidence="2" key="1">
    <citation type="submission" date="2008-10" db="EMBL/GenBank/DDBJ databases">
        <title>X-linked multi-copy gene family.</title>
        <authorList>
            <person name="Mueller J.L."/>
            <person name="Page D.C."/>
        </authorList>
    </citation>
    <scope>NUCLEOTIDE SEQUENCE</scope>
    <source>
        <strain evidence="2">C57BL/6J</strain>
        <tissue evidence="2">Testis</tissue>
    </source>
</reference>
<dbReference type="RNAct" id="B6ZB74">
    <property type="molecule type" value="protein"/>
</dbReference>
<feature type="non-terminal residue" evidence="2">
    <location>
        <position position="166"/>
    </location>
</feature>
<feature type="compositionally biased region" description="Low complexity" evidence="1">
    <location>
        <begin position="155"/>
        <end position="166"/>
    </location>
</feature>
<dbReference type="AGR" id="MGI:5580055"/>
<protein>
    <submittedName>
        <fullName evidence="2">X-linked testis-specific protein variant 1</fullName>
    </submittedName>
</protein>
<feature type="compositionally biased region" description="Basic and acidic residues" evidence="1">
    <location>
        <begin position="12"/>
        <end position="21"/>
    </location>
</feature>
<dbReference type="EMBL" id="FJ386433">
    <property type="protein sequence ID" value="ACJ22431.1"/>
    <property type="molecule type" value="mRNA"/>
</dbReference>
<proteinExistence type="evidence at transcript level"/>
<organism evidence="2">
    <name type="scientific">Mus musculus</name>
    <name type="common">Mouse</name>
    <dbReference type="NCBI Taxonomy" id="10090"/>
    <lineage>
        <taxon>Eukaryota</taxon>
        <taxon>Metazoa</taxon>
        <taxon>Chordata</taxon>
        <taxon>Craniata</taxon>
        <taxon>Vertebrata</taxon>
        <taxon>Euteleostomi</taxon>
        <taxon>Mammalia</taxon>
        <taxon>Eutheria</taxon>
        <taxon>Euarchontoglires</taxon>
        <taxon>Glires</taxon>
        <taxon>Rodentia</taxon>
        <taxon>Myomorpha</taxon>
        <taxon>Muroidea</taxon>
        <taxon>Muridae</taxon>
        <taxon>Murinae</taxon>
        <taxon>Mus</taxon>
        <taxon>Mus</taxon>
    </lineage>
</organism>